<dbReference type="InterPro" id="IPR010982">
    <property type="entry name" value="Lambda_DNA-bd_dom_sf"/>
</dbReference>
<feature type="domain" description="HTH cro/C1-type" evidence="1">
    <location>
        <begin position="47"/>
        <end position="101"/>
    </location>
</feature>
<name>A0A2G9C623_9BURK</name>
<keyword evidence="3" id="KW-1185">Reference proteome</keyword>
<evidence type="ECO:0000313" key="2">
    <source>
        <dbReference type="EMBL" id="PIM51792.1"/>
    </source>
</evidence>
<dbReference type="AlphaFoldDB" id="A0A2G9C623"/>
<organism evidence="2 3">
    <name type="scientific">Roseateles chitinivorans</name>
    <dbReference type="NCBI Taxonomy" id="2917965"/>
    <lineage>
        <taxon>Bacteria</taxon>
        <taxon>Pseudomonadati</taxon>
        <taxon>Pseudomonadota</taxon>
        <taxon>Betaproteobacteria</taxon>
        <taxon>Burkholderiales</taxon>
        <taxon>Sphaerotilaceae</taxon>
        <taxon>Roseateles</taxon>
    </lineage>
</organism>
<dbReference type="Gene3D" id="1.10.260.40">
    <property type="entry name" value="lambda repressor-like DNA-binding domains"/>
    <property type="match status" value="1"/>
</dbReference>
<dbReference type="SMART" id="SM00530">
    <property type="entry name" value="HTH_XRE"/>
    <property type="match status" value="1"/>
</dbReference>
<reference evidence="2 3" key="1">
    <citation type="submission" date="2017-11" db="EMBL/GenBank/DDBJ databases">
        <title>Draft genome sequence of Mitsuaria sp. HWN-4.</title>
        <authorList>
            <person name="Gundlapally S.R."/>
        </authorList>
    </citation>
    <scope>NUCLEOTIDE SEQUENCE [LARGE SCALE GENOMIC DNA]</scope>
    <source>
        <strain evidence="2 3">HWN-4</strain>
    </source>
</reference>
<gene>
    <name evidence="2" type="ORF">CS062_18045</name>
</gene>
<dbReference type="PROSITE" id="PS50943">
    <property type="entry name" value="HTH_CROC1"/>
    <property type="match status" value="1"/>
</dbReference>
<comment type="caution">
    <text evidence="2">The sequence shown here is derived from an EMBL/GenBank/DDBJ whole genome shotgun (WGS) entry which is preliminary data.</text>
</comment>
<dbReference type="EMBL" id="PEOG01000053">
    <property type="protein sequence ID" value="PIM51792.1"/>
    <property type="molecule type" value="Genomic_DNA"/>
</dbReference>
<dbReference type="InterPro" id="IPR001387">
    <property type="entry name" value="Cro/C1-type_HTH"/>
</dbReference>
<protein>
    <recommendedName>
        <fullName evidence="1">HTH cro/C1-type domain-containing protein</fullName>
    </recommendedName>
</protein>
<evidence type="ECO:0000313" key="3">
    <source>
        <dbReference type="Proteomes" id="UP000231501"/>
    </source>
</evidence>
<dbReference type="Proteomes" id="UP000231501">
    <property type="component" value="Unassembled WGS sequence"/>
</dbReference>
<dbReference type="GO" id="GO:0003677">
    <property type="term" value="F:DNA binding"/>
    <property type="evidence" value="ECO:0007669"/>
    <property type="project" value="InterPro"/>
</dbReference>
<proteinExistence type="predicted"/>
<evidence type="ECO:0000259" key="1">
    <source>
        <dbReference type="PROSITE" id="PS50943"/>
    </source>
</evidence>
<sequence>MAPWCHFYFFTHYIADLLDGDSAIKYCFHVDQQFITMLTLPEIADTLRDAAKRNGWTQARLAESSGVSPRTLTHVLSGEEDFRLTTLMALADRLGLELLLVPKGAARALGAGEELGPPVRSVVTEALDALHASADATASKASR</sequence>
<dbReference type="CDD" id="cd00093">
    <property type="entry name" value="HTH_XRE"/>
    <property type="match status" value="1"/>
</dbReference>
<accession>A0A2G9C623</accession>
<dbReference type="Pfam" id="PF01381">
    <property type="entry name" value="HTH_3"/>
    <property type="match status" value="1"/>
</dbReference>
<dbReference type="SUPFAM" id="SSF47413">
    <property type="entry name" value="lambda repressor-like DNA-binding domains"/>
    <property type="match status" value="1"/>
</dbReference>